<dbReference type="HOGENOM" id="CLU_086622_2_0_11"/>
<keyword evidence="1" id="KW-0812">Transmembrane</keyword>
<dbReference type="KEGG" id="cku:UL82_09700"/>
<feature type="transmembrane region" description="Helical" evidence="1">
    <location>
        <begin position="205"/>
        <end position="229"/>
    </location>
</feature>
<keyword evidence="1" id="KW-0472">Membrane</keyword>
<dbReference type="Proteomes" id="UP000033457">
    <property type="component" value="Chromosome"/>
</dbReference>
<dbReference type="RefSeq" id="WP_046440654.1">
    <property type="nucleotide sequence ID" value="NZ_LR134377.1"/>
</dbReference>
<dbReference type="EMBL" id="LR134377">
    <property type="protein sequence ID" value="VEH06033.1"/>
    <property type="molecule type" value="Genomic_DNA"/>
</dbReference>
<dbReference type="CDD" id="cd21809">
    <property type="entry name" value="ABC-2_lan_permease-like"/>
    <property type="match status" value="1"/>
</dbReference>
<feature type="transmembrane region" description="Helical" evidence="1">
    <location>
        <begin position="40"/>
        <end position="59"/>
    </location>
</feature>
<organism evidence="2 4">
    <name type="scientific">Corynebacterium kutscheri</name>
    <dbReference type="NCBI Taxonomy" id="35755"/>
    <lineage>
        <taxon>Bacteria</taxon>
        <taxon>Bacillati</taxon>
        <taxon>Actinomycetota</taxon>
        <taxon>Actinomycetes</taxon>
        <taxon>Mycobacteriales</taxon>
        <taxon>Corynebacteriaceae</taxon>
        <taxon>Corynebacterium</taxon>
    </lineage>
</organism>
<feature type="transmembrane region" description="Helical" evidence="1">
    <location>
        <begin position="175"/>
        <end position="198"/>
    </location>
</feature>
<evidence type="ECO:0000313" key="5">
    <source>
        <dbReference type="Proteomes" id="UP000271380"/>
    </source>
</evidence>
<proteinExistence type="predicted"/>
<evidence type="ECO:0000313" key="4">
    <source>
        <dbReference type="Proteomes" id="UP000033457"/>
    </source>
</evidence>
<sequence>MWTICLIIPLLSVGLGSLNFYWNQDQLEQGWYSLNAQVGLFYGLIFFNIGAAIIVSSIWRDDIKKSNWQAMQSCYRKPHLIFIVKALIGALLIAIMHLIFTLLAIGAGLAMRVDGIDIAQVMRDFLLLILVSALPLACFQGLLSYLTRSFAWPIGISMLLCVSSFAVVSSQSMMALRYVIAQALSTFTIAIPSVAFSIESNSTWTLLSCLVAGVFQSTLFVGLTLVLFARRLNTT</sequence>
<dbReference type="EMBL" id="CP011312">
    <property type="protein sequence ID" value="AKE42077.1"/>
    <property type="molecule type" value="Genomic_DNA"/>
</dbReference>
<protein>
    <submittedName>
        <fullName evidence="3">Uncharacterized protein conserved in bacteria</fullName>
    </submittedName>
</protein>
<gene>
    <name evidence="3" type="ORF">NCTC949_00915</name>
    <name evidence="2" type="ORF">UL82_09700</name>
</gene>
<feature type="transmembrane region" description="Helical" evidence="1">
    <location>
        <begin position="150"/>
        <end position="169"/>
    </location>
</feature>
<reference evidence="2 4" key="1">
    <citation type="journal article" date="2015" name="Genome Announc.">
        <title>Complete Genome Sequence of Corynebacterium kutscheri DSM 20755, a Corynebacterial Type Strain with Remarkably Low G+C Content of Chromosomal DNA.</title>
        <authorList>
            <person name="Ruckert C."/>
            <person name="Albersmeier A."/>
            <person name="Winkler A."/>
            <person name="Tauch A."/>
        </authorList>
    </citation>
    <scope>NUCLEOTIDE SEQUENCE [LARGE SCALE GENOMIC DNA]</scope>
    <source>
        <strain evidence="2 4">DSM 20755</strain>
    </source>
</reference>
<dbReference type="Pfam" id="PF12730">
    <property type="entry name" value="ABC2_membrane_4"/>
    <property type="match status" value="1"/>
</dbReference>
<dbReference type="AlphaFoldDB" id="A0A0F6R132"/>
<evidence type="ECO:0000313" key="2">
    <source>
        <dbReference type="EMBL" id="AKE42077.1"/>
    </source>
</evidence>
<dbReference type="STRING" id="35755.UL82_09700"/>
<reference evidence="3 5" key="2">
    <citation type="submission" date="2018-12" db="EMBL/GenBank/DDBJ databases">
        <authorList>
            <consortium name="Pathogen Informatics"/>
        </authorList>
    </citation>
    <scope>NUCLEOTIDE SEQUENCE [LARGE SCALE GENOMIC DNA]</scope>
    <source>
        <strain evidence="3 5">NCTC949</strain>
    </source>
</reference>
<name>A0A0F6R132_9CORY</name>
<evidence type="ECO:0000313" key="3">
    <source>
        <dbReference type="EMBL" id="VEH06033.1"/>
    </source>
</evidence>
<dbReference type="OrthoDB" id="9781996at2"/>
<dbReference type="Proteomes" id="UP000271380">
    <property type="component" value="Chromosome"/>
</dbReference>
<keyword evidence="1" id="KW-1133">Transmembrane helix</keyword>
<feature type="transmembrane region" description="Helical" evidence="1">
    <location>
        <begin position="80"/>
        <end position="105"/>
    </location>
</feature>
<keyword evidence="4" id="KW-1185">Reference proteome</keyword>
<accession>A0A0F6R132</accession>
<feature type="transmembrane region" description="Helical" evidence="1">
    <location>
        <begin position="125"/>
        <end position="143"/>
    </location>
</feature>
<evidence type="ECO:0000256" key="1">
    <source>
        <dbReference type="SAM" id="Phobius"/>
    </source>
</evidence>